<evidence type="ECO:0000259" key="7">
    <source>
        <dbReference type="Pfam" id="PF00933"/>
    </source>
</evidence>
<dbReference type="PANTHER" id="PTHR30480">
    <property type="entry name" value="BETA-HEXOSAMINIDASE-RELATED"/>
    <property type="match status" value="1"/>
</dbReference>
<dbReference type="AlphaFoldDB" id="A0A2N1J4T6"/>
<comment type="caution">
    <text evidence="8">The sequence shown here is derived from an EMBL/GenBank/DDBJ whole genome shotgun (WGS) entry which is preliminary data.</text>
</comment>
<dbReference type="KEGG" id="ahs:AHALO_1040"/>
<evidence type="ECO:0000256" key="3">
    <source>
        <dbReference type="ARBA" id="ARBA00012663"/>
    </source>
</evidence>
<keyword evidence="9" id="KW-1185">Reference proteome</keyword>
<dbReference type="OrthoDB" id="9781691at2"/>
<dbReference type="EMBL" id="NXIF01000015">
    <property type="protein sequence ID" value="PKI81472.1"/>
    <property type="molecule type" value="Genomic_DNA"/>
</dbReference>
<dbReference type="InterPro" id="IPR001764">
    <property type="entry name" value="Glyco_hydro_3_N"/>
</dbReference>
<protein>
    <recommendedName>
        <fullName evidence="3">beta-N-acetylhexosaminidase</fullName>
        <ecNumber evidence="3">3.2.1.52</ecNumber>
    </recommendedName>
</protein>
<sequence length="360" mass="41053">MKKFLFIFLLYSLNCFATSSFNEEVVKKQIAKMLIVGFDKTSIDNFSQIAKDIKKYELAGVILFDKNLEDKTKPKNIKSFAQVKQLTKDLQSLVPYKLLIAIDQEGGKVQRLKKIYGFKETKSAKEVAKLPINKVNEEYKNLALQLSDLGINLNFAPVVDLAINPNNEVITKLDRAYSKDANETVKYAKLLIKEQRKKHIISVLKHFPGHGSSLKDSHKGFVDISNTWSKYELKPYEKLIKQCKIDMIMTAHVFNKNLDENYPATLSYNVNTKLLREKLGFKGVIISDDLQMKAISKHYSLNKTVSLAINSGVNILLFGNQLAKYKTSDIINTIYEELLKGNISYERILVSNRLIKSISK</sequence>
<dbReference type="Proteomes" id="UP000233248">
    <property type="component" value="Unassembled WGS sequence"/>
</dbReference>
<reference evidence="8 9" key="1">
    <citation type="submission" date="2017-09" db="EMBL/GenBank/DDBJ databases">
        <title>Genomics of the genus Arcobacter.</title>
        <authorList>
            <person name="Perez-Cataluna A."/>
            <person name="Figueras M.J."/>
            <person name="Salas-Masso N."/>
        </authorList>
    </citation>
    <scope>NUCLEOTIDE SEQUENCE [LARGE SCALE GENOMIC DNA]</scope>
    <source>
        <strain evidence="8 9">DSM 18005</strain>
    </source>
</reference>
<dbReference type="InterPro" id="IPR017853">
    <property type="entry name" value="GH"/>
</dbReference>
<comment type="similarity">
    <text evidence="2">Belongs to the glycosyl hydrolase 3 family.</text>
</comment>
<feature type="signal peptide" evidence="6">
    <location>
        <begin position="1"/>
        <end position="17"/>
    </location>
</feature>
<dbReference type="GO" id="GO:0004563">
    <property type="term" value="F:beta-N-acetylhexosaminidase activity"/>
    <property type="evidence" value="ECO:0007669"/>
    <property type="project" value="UniProtKB-EC"/>
</dbReference>
<keyword evidence="4 8" id="KW-0378">Hydrolase</keyword>
<evidence type="ECO:0000313" key="9">
    <source>
        <dbReference type="Proteomes" id="UP000233248"/>
    </source>
</evidence>
<feature type="domain" description="Glycoside hydrolase family 3 N-terminal" evidence="7">
    <location>
        <begin position="27"/>
        <end position="351"/>
    </location>
</feature>
<accession>A0A2N1J4T6</accession>
<name>A0A2N1J4T6_9BACT</name>
<proteinExistence type="inferred from homology"/>
<evidence type="ECO:0000313" key="8">
    <source>
        <dbReference type="EMBL" id="PKI81472.1"/>
    </source>
</evidence>
<organism evidence="8 9">
    <name type="scientific">Malaciobacter halophilus</name>
    <dbReference type="NCBI Taxonomy" id="197482"/>
    <lineage>
        <taxon>Bacteria</taxon>
        <taxon>Pseudomonadati</taxon>
        <taxon>Campylobacterota</taxon>
        <taxon>Epsilonproteobacteria</taxon>
        <taxon>Campylobacterales</taxon>
        <taxon>Arcobacteraceae</taxon>
        <taxon>Malaciobacter</taxon>
    </lineage>
</organism>
<evidence type="ECO:0000256" key="4">
    <source>
        <dbReference type="ARBA" id="ARBA00022801"/>
    </source>
</evidence>
<feature type="chain" id="PRO_5014618834" description="beta-N-acetylhexosaminidase" evidence="6">
    <location>
        <begin position="18"/>
        <end position="360"/>
    </location>
</feature>
<gene>
    <name evidence="8" type="ORF">CP960_04145</name>
</gene>
<comment type="catalytic activity">
    <reaction evidence="1">
        <text>Hydrolysis of terminal non-reducing N-acetyl-D-hexosamine residues in N-acetyl-beta-D-hexosaminides.</text>
        <dbReference type="EC" id="3.2.1.52"/>
    </reaction>
</comment>
<dbReference type="Gene3D" id="3.20.20.300">
    <property type="entry name" value="Glycoside hydrolase, family 3, N-terminal domain"/>
    <property type="match status" value="1"/>
</dbReference>
<evidence type="ECO:0000256" key="1">
    <source>
        <dbReference type="ARBA" id="ARBA00001231"/>
    </source>
</evidence>
<dbReference type="GO" id="GO:0005975">
    <property type="term" value="P:carbohydrate metabolic process"/>
    <property type="evidence" value="ECO:0007669"/>
    <property type="project" value="InterPro"/>
</dbReference>
<dbReference type="PANTHER" id="PTHR30480:SF13">
    <property type="entry name" value="BETA-HEXOSAMINIDASE"/>
    <property type="match status" value="1"/>
</dbReference>
<dbReference type="InterPro" id="IPR050226">
    <property type="entry name" value="NagZ_Beta-hexosaminidase"/>
</dbReference>
<dbReference type="EC" id="3.2.1.52" evidence="3"/>
<evidence type="ECO:0000256" key="2">
    <source>
        <dbReference type="ARBA" id="ARBA00005336"/>
    </source>
</evidence>
<evidence type="ECO:0000256" key="6">
    <source>
        <dbReference type="SAM" id="SignalP"/>
    </source>
</evidence>
<evidence type="ECO:0000256" key="5">
    <source>
        <dbReference type="ARBA" id="ARBA00023295"/>
    </source>
</evidence>
<dbReference type="InterPro" id="IPR036962">
    <property type="entry name" value="Glyco_hydro_3_N_sf"/>
</dbReference>
<keyword evidence="6" id="KW-0732">Signal</keyword>
<dbReference type="SUPFAM" id="SSF51445">
    <property type="entry name" value="(Trans)glycosidases"/>
    <property type="match status" value="1"/>
</dbReference>
<dbReference type="GO" id="GO:0009254">
    <property type="term" value="P:peptidoglycan turnover"/>
    <property type="evidence" value="ECO:0007669"/>
    <property type="project" value="TreeGrafter"/>
</dbReference>
<dbReference type="RefSeq" id="WP_101184018.1">
    <property type="nucleotide sequence ID" value="NZ_CP031218.1"/>
</dbReference>
<dbReference type="Pfam" id="PF00933">
    <property type="entry name" value="Glyco_hydro_3"/>
    <property type="match status" value="1"/>
</dbReference>
<keyword evidence="5" id="KW-0326">Glycosidase</keyword>